<dbReference type="InterPro" id="IPR035440">
    <property type="entry name" value="4HB_MCP_dom_sf"/>
</dbReference>
<dbReference type="Pfam" id="PF00015">
    <property type="entry name" value="MCPsignal"/>
    <property type="match status" value="1"/>
</dbReference>
<evidence type="ECO:0000256" key="1">
    <source>
        <dbReference type="ARBA" id="ARBA00004429"/>
    </source>
</evidence>
<proteinExistence type="inferred from homology"/>
<dbReference type="SUPFAM" id="SSF47170">
    <property type="entry name" value="Aspartate receptor, ligand-binding domain"/>
    <property type="match status" value="1"/>
</dbReference>
<evidence type="ECO:0000259" key="14">
    <source>
        <dbReference type="PROSITE" id="PS50885"/>
    </source>
</evidence>
<name>A0A5E4SK40_9BURK</name>
<keyword evidence="7" id="KW-1133">Transmembrane helix</keyword>
<keyword evidence="9 11" id="KW-0807">Transducer</keyword>
<dbReference type="CDD" id="cd06225">
    <property type="entry name" value="HAMP"/>
    <property type="match status" value="1"/>
</dbReference>
<keyword evidence="6" id="KW-0812">Transmembrane</keyword>
<feature type="domain" description="HAMP" evidence="14">
    <location>
        <begin position="217"/>
        <end position="269"/>
    </location>
</feature>
<evidence type="ECO:0000256" key="4">
    <source>
        <dbReference type="ARBA" id="ARBA00022500"/>
    </source>
</evidence>
<dbReference type="PROSITE" id="PS50885">
    <property type="entry name" value="HAMP"/>
    <property type="match status" value="1"/>
</dbReference>
<dbReference type="OrthoDB" id="5298208at2"/>
<dbReference type="AlphaFoldDB" id="A0A5E4SK40"/>
<dbReference type="CDD" id="cd11386">
    <property type="entry name" value="MCP_signal"/>
    <property type="match status" value="1"/>
</dbReference>
<keyword evidence="2" id="KW-1003">Cell membrane</keyword>
<dbReference type="GO" id="GO:0004888">
    <property type="term" value="F:transmembrane signaling receptor activity"/>
    <property type="evidence" value="ECO:0007669"/>
    <property type="project" value="InterPro"/>
</dbReference>
<keyword evidence="12" id="KW-0175">Coiled coil</keyword>
<evidence type="ECO:0000256" key="3">
    <source>
        <dbReference type="ARBA" id="ARBA00022481"/>
    </source>
</evidence>
<dbReference type="InterPro" id="IPR003122">
    <property type="entry name" value="Tar_rcpt_lig-bd"/>
</dbReference>
<evidence type="ECO:0000256" key="7">
    <source>
        <dbReference type="ARBA" id="ARBA00022989"/>
    </source>
</evidence>
<dbReference type="Pfam" id="PF02203">
    <property type="entry name" value="TarH"/>
    <property type="match status" value="1"/>
</dbReference>
<dbReference type="InterPro" id="IPR003660">
    <property type="entry name" value="HAMP_dom"/>
</dbReference>
<accession>A0A5E4SK40</accession>
<comment type="similarity">
    <text evidence="10">Belongs to the methyl-accepting chemotaxis (MCP) protein family.</text>
</comment>
<dbReference type="GO" id="GO:0005886">
    <property type="term" value="C:plasma membrane"/>
    <property type="evidence" value="ECO:0007669"/>
    <property type="project" value="UniProtKB-SubCell"/>
</dbReference>
<protein>
    <submittedName>
        <fullName evidence="15">Chemotaxis protein</fullName>
    </submittedName>
</protein>
<dbReference type="SMART" id="SM00304">
    <property type="entry name" value="HAMP"/>
    <property type="match status" value="1"/>
</dbReference>
<evidence type="ECO:0000313" key="15">
    <source>
        <dbReference type="EMBL" id="VVD74608.1"/>
    </source>
</evidence>
<dbReference type="FunFam" id="1.10.287.950:FF:000001">
    <property type="entry name" value="Methyl-accepting chemotaxis sensory transducer"/>
    <property type="match status" value="1"/>
</dbReference>
<comment type="subcellular location">
    <subcellularLocation>
        <location evidence="1">Cell inner membrane</location>
        <topology evidence="1">Multi-pass membrane protein</topology>
    </subcellularLocation>
</comment>
<evidence type="ECO:0000256" key="9">
    <source>
        <dbReference type="ARBA" id="ARBA00023224"/>
    </source>
</evidence>
<evidence type="ECO:0000256" key="2">
    <source>
        <dbReference type="ARBA" id="ARBA00022475"/>
    </source>
</evidence>
<dbReference type="RefSeq" id="WP_150695691.1">
    <property type="nucleotide sequence ID" value="NZ_CABPRZ010000002.1"/>
</dbReference>
<dbReference type="GO" id="GO:0006935">
    <property type="term" value="P:chemotaxis"/>
    <property type="evidence" value="ECO:0007669"/>
    <property type="project" value="UniProtKB-KW"/>
</dbReference>
<keyword evidence="4" id="KW-0145">Chemotaxis</keyword>
<evidence type="ECO:0000256" key="11">
    <source>
        <dbReference type="PROSITE-ProRule" id="PRU00284"/>
    </source>
</evidence>
<sequence length="545" mass="57993">MYKNITIRTSLTLVVGLLGALLIVVCVLGMSALASSNQSLSAISKVDTPALAELKIASEQLLRLRLSMSTYSSYLALGDDPEGAAKVFKRSSGYVEQSDAQWKAYMTRPKDDAKEDELARAADLKRQAFLKEIIDPSMAALKAGDMTTYHQIQSRMAPPAYAAYDSILRNLEEILIARQNARFQAAQTRFLTMQISLGVALAVALVVGVWGRLMLARAVVRPIQQMIGHFERIAGGDLSARVQQRTSNEMGHLFGALGRMQQSLATTVGVVRESTEAIHAGAHEIAEGNADLSQRTESQASSLEQTAASMEELTAVVKQNAENARQASQLAVTASETAERGGNVVQEVVTTMRGIAESSQKVTEILTVIDGIAFQTNILALNAAVEAARAGEQGRGFAVVAGEVRTLAQRSAAAAKEIKGLIEASGERVQNGTMLVERAGTTMADIVQAVKRVTDIMGEISAASIEQSSGIEQVNRAVTQMDEMTQQNAALVEEASAAAGSLETQAQRLRESVALFRLSSHEAPVAAATAPGYSRDTQGGMALAA</sequence>
<dbReference type="SMART" id="SM00283">
    <property type="entry name" value="MA"/>
    <property type="match status" value="1"/>
</dbReference>
<dbReference type="Pfam" id="PF00672">
    <property type="entry name" value="HAMP"/>
    <property type="match status" value="1"/>
</dbReference>
<keyword evidence="3" id="KW-0488">Methylation</keyword>
<dbReference type="InterPro" id="IPR051310">
    <property type="entry name" value="MCP_chemotaxis"/>
</dbReference>
<dbReference type="Proteomes" id="UP000414233">
    <property type="component" value="Unassembled WGS sequence"/>
</dbReference>
<dbReference type="PANTHER" id="PTHR43531:SF14">
    <property type="entry name" value="METHYL-ACCEPTING CHEMOTAXIS PROTEIN I-RELATED"/>
    <property type="match status" value="1"/>
</dbReference>
<evidence type="ECO:0000256" key="10">
    <source>
        <dbReference type="ARBA" id="ARBA00029447"/>
    </source>
</evidence>
<feature type="domain" description="Methyl-accepting transducer" evidence="13">
    <location>
        <begin position="274"/>
        <end position="503"/>
    </location>
</feature>
<dbReference type="PRINTS" id="PR00260">
    <property type="entry name" value="CHEMTRNSDUCR"/>
</dbReference>
<evidence type="ECO:0000256" key="8">
    <source>
        <dbReference type="ARBA" id="ARBA00023136"/>
    </source>
</evidence>
<feature type="coiled-coil region" evidence="12">
    <location>
        <begin position="474"/>
        <end position="512"/>
    </location>
</feature>
<organism evidence="15 16">
    <name type="scientific">Pandoraea terrae</name>
    <dbReference type="NCBI Taxonomy" id="1537710"/>
    <lineage>
        <taxon>Bacteria</taxon>
        <taxon>Pseudomonadati</taxon>
        <taxon>Pseudomonadota</taxon>
        <taxon>Betaproteobacteria</taxon>
        <taxon>Burkholderiales</taxon>
        <taxon>Burkholderiaceae</taxon>
        <taxon>Pandoraea</taxon>
    </lineage>
</organism>
<gene>
    <name evidence="15" type="ORF">PTE30175_00751</name>
</gene>
<dbReference type="PANTHER" id="PTHR43531">
    <property type="entry name" value="PROTEIN ICFG"/>
    <property type="match status" value="1"/>
</dbReference>
<dbReference type="GO" id="GO:0007165">
    <property type="term" value="P:signal transduction"/>
    <property type="evidence" value="ECO:0007669"/>
    <property type="project" value="UniProtKB-KW"/>
</dbReference>
<evidence type="ECO:0000256" key="5">
    <source>
        <dbReference type="ARBA" id="ARBA00022519"/>
    </source>
</evidence>
<evidence type="ECO:0000259" key="13">
    <source>
        <dbReference type="PROSITE" id="PS50111"/>
    </source>
</evidence>
<dbReference type="EMBL" id="CABPRZ010000002">
    <property type="protein sequence ID" value="VVD74608.1"/>
    <property type="molecule type" value="Genomic_DNA"/>
</dbReference>
<dbReference type="InterPro" id="IPR004089">
    <property type="entry name" value="MCPsignal_dom"/>
</dbReference>
<keyword evidence="5" id="KW-0997">Cell inner membrane</keyword>
<keyword evidence="16" id="KW-1185">Reference proteome</keyword>
<dbReference type="Gene3D" id="1.10.287.950">
    <property type="entry name" value="Methyl-accepting chemotaxis protein"/>
    <property type="match status" value="1"/>
</dbReference>
<evidence type="ECO:0000313" key="16">
    <source>
        <dbReference type="Proteomes" id="UP000414233"/>
    </source>
</evidence>
<dbReference type="SUPFAM" id="SSF58104">
    <property type="entry name" value="Methyl-accepting chemotaxis protein (MCP) signaling domain"/>
    <property type="match status" value="1"/>
</dbReference>
<evidence type="ECO:0000256" key="12">
    <source>
        <dbReference type="SAM" id="Coils"/>
    </source>
</evidence>
<reference evidence="15 16" key="1">
    <citation type="submission" date="2019-08" db="EMBL/GenBank/DDBJ databases">
        <authorList>
            <person name="Peeters C."/>
        </authorList>
    </citation>
    <scope>NUCLEOTIDE SEQUENCE [LARGE SCALE GENOMIC DNA]</scope>
    <source>
        <strain evidence="15 16">LMG 30175</strain>
    </source>
</reference>
<keyword evidence="8" id="KW-0472">Membrane</keyword>
<evidence type="ECO:0000256" key="6">
    <source>
        <dbReference type="ARBA" id="ARBA00022692"/>
    </source>
</evidence>
<dbReference type="InterPro" id="IPR004090">
    <property type="entry name" value="Chemotax_Me-accpt_rcpt"/>
</dbReference>
<dbReference type="PROSITE" id="PS50111">
    <property type="entry name" value="CHEMOTAXIS_TRANSDUC_2"/>
    <property type="match status" value="1"/>
</dbReference>